<evidence type="ECO:0000313" key="1">
    <source>
        <dbReference type="EMBL" id="RWT12424.1"/>
    </source>
</evidence>
<dbReference type="RefSeq" id="WP_128320414.1">
    <property type="nucleotide sequence ID" value="NZ_QKOX01000075.1"/>
</dbReference>
<sequence>MSEYLSLLKEAVQLKNDKRYDEACQVLKVAYQSTGVGETVRIEDRLRLPMYYLLANKNNEGWIELNRLAAENKSVHAQILIREKMRYFSEDEGRWVDALFYAMWVWVLSINESPRII</sequence>
<dbReference type="Proteomes" id="UP000288843">
    <property type="component" value="Unassembled WGS sequence"/>
</dbReference>
<protein>
    <submittedName>
        <fullName evidence="1">Uncharacterized protein</fullName>
    </submittedName>
</protein>
<comment type="caution">
    <text evidence="1">The sequence shown here is derived from an EMBL/GenBank/DDBJ whole genome shotgun (WGS) entry which is preliminary data.</text>
</comment>
<gene>
    <name evidence="1" type="ORF">DN603_30815</name>
</gene>
<dbReference type="EMBL" id="QKOX01000075">
    <property type="protein sequence ID" value="RWT12424.1"/>
    <property type="molecule type" value="Genomic_DNA"/>
</dbReference>
<reference evidence="1 2" key="1">
    <citation type="submission" date="2018-06" db="EMBL/GenBank/DDBJ databases">
        <title>Carbapenemase-producing Enterobacteriaceae present in wastewater treatment plant effluent and nearby surface waters in the US.</title>
        <authorList>
            <person name="Mathys D.A."/>
            <person name="Mollenkopf D.F."/>
            <person name="Feicht S.M."/>
            <person name="Adams R.J."/>
            <person name="Albers A.L."/>
            <person name="Stuever D.M."/>
            <person name="Daniels J.B."/>
            <person name="Wittum T.E."/>
        </authorList>
    </citation>
    <scope>NUCLEOTIDE SEQUENCE [LARGE SCALE GENOMIC DNA]</scope>
    <source>
        <strain evidence="1 2">GEO_47_Down_B</strain>
    </source>
</reference>
<evidence type="ECO:0000313" key="2">
    <source>
        <dbReference type="Proteomes" id="UP000288843"/>
    </source>
</evidence>
<name>A0A443VD87_RAOPL</name>
<organism evidence="1 2">
    <name type="scientific">Raoultella planticola</name>
    <name type="common">Klebsiella planticola</name>
    <dbReference type="NCBI Taxonomy" id="575"/>
    <lineage>
        <taxon>Bacteria</taxon>
        <taxon>Pseudomonadati</taxon>
        <taxon>Pseudomonadota</taxon>
        <taxon>Gammaproteobacteria</taxon>
        <taxon>Enterobacterales</taxon>
        <taxon>Enterobacteriaceae</taxon>
        <taxon>Klebsiella/Raoultella group</taxon>
        <taxon>Raoultella</taxon>
    </lineage>
</organism>
<dbReference type="AlphaFoldDB" id="A0A443VD87"/>
<accession>A0A443VD87</accession>
<proteinExistence type="predicted"/>